<keyword evidence="2" id="KW-1185">Reference proteome</keyword>
<gene>
    <name evidence="1" type="ORF">SCA03_29560</name>
</gene>
<dbReference type="Pfam" id="PF02945">
    <property type="entry name" value="Endonuclease_7"/>
    <property type="match status" value="1"/>
</dbReference>
<reference evidence="1 2" key="1">
    <citation type="submission" date="2019-06" db="EMBL/GenBank/DDBJ databases">
        <title>Whole genome shotgun sequence of Streptomyces cacaoi subsp. cacaoi NBRC 12748.</title>
        <authorList>
            <person name="Hosoyama A."/>
            <person name="Uohara A."/>
            <person name="Ohji S."/>
            <person name="Ichikawa N."/>
        </authorList>
    </citation>
    <scope>NUCLEOTIDE SEQUENCE [LARGE SCALE GENOMIC DNA]</scope>
    <source>
        <strain evidence="1 2">NBRC 12748</strain>
    </source>
</reference>
<accession>A0A4Y3QYB2</accession>
<evidence type="ECO:0000313" key="2">
    <source>
        <dbReference type="Proteomes" id="UP000319210"/>
    </source>
</evidence>
<organism evidence="1 2">
    <name type="scientific">Streptomyces cacaoi</name>
    <dbReference type="NCBI Taxonomy" id="1898"/>
    <lineage>
        <taxon>Bacteria</taxon>
        <taxon>Bacillati</taxon>
        <taxon>Actinomycetota</taxon>
        <taxon>Actinomycetes</taxon>
        <taxon>Kitasatosporales</taxon>
        <taxon>Streptomycetaceae</taxon>
        <taxon>Streptomyces</taxon>
    </lineage>
</organism>
<protein>
    <recommendedName>
        <fullName evidence="3">Recombination endonuclease VII</fullName>
    </recommendedName>
</protein>
<evidence type="ECO:0008006" key="3">
    <source>
        <dbReference type="Google" id="ProtNLM"/>
    </source>
</evidence>
<dbReference type="Proteomes" id="UP000319210">
    <property type="component" value="Unassembled WGS sequence"/>
</dbReference>
<name>A0A4Y3QYB2_STRCI</name>
<proteinExistence type="predicted"/>
<comment type="caution">
    <text evidence="1">The sequence shown here is derived from an EMBL/GenBank/DDBJ whole genome shotgun (WGS) entry which is preliminary data.</text>
</comment>
<dbReference type="InterPro" id="IPR004211">
    <property type="entry name" value="Endonuclease_7"/>
</dbReference>
<dbReference type="InterPro" id="IPR044925">
    <property type="entry name" value="His-Me_finger_sf"/>
</dbReference>
<dbReference type="Gene3D" id="3.40.1800.10">
    <property type="entry name" value="His-Me finger endonucleases"/>
    <property type="match status" value="1"/>
</dbReference>
<evidence type="ECO:0000313" key="1">
    <source>
        <dbReference type="EMBL" id="GEB50405.1"/>
    </source>
</evidence>
<dbReference type="AlphaFoldDB" id="A0A4Y3QYB2"/>
<dbReference type="EMBL" id="BJMM01000012">
    <property type="protein sequence ID" value="GEB50405.1"/>
    <property type="molecule type" value="Genomic_DNA"/>
</dbReference>
<dbReference type="SUPFAM" id="SSF54060">
    <property type="entry name" value="His-Me finger endonucleases"/>
    <property type="match status" value="1"/>
</dbReference>
<dbReference type="InterPro" id="IPR038563">
    <property type="entry name" value="Endonuclease_7_sf"/>
</dbReference>
<sequence>MTRKGYRRCARCERNRAERFFAGKRGRICATCKRKSRSQASHAARVQAVYGLGPGEYDALVAGQQGRCAICDGTRRQRLSVDHDHRSGVVRGLLCRRCNGRLLTAARDDPALLRRAADYLDSHPATRILGREVYVGSAPMKRGYTSPALDKRIAD</sequence>